<sequence length="369" mass="42568">MTVKGRISSVNLFYVLAQTMIGVGLLSLPHQTHRTAGSDGWISILITGFFIQLIVLIIWLLCRKFPNLTLFDFSKVIVGKTLGTVVNFLYIIYLLTIICYIFIVYTDTLKRWILPETPGWILLLILFVLLIYGSICTIKNVISLFSFLFLFIPLLFLITFFVYHDPSIDVRYLFPIGHSGGWNILKGTKDTFVSFIGYETLLIYFAFMKRSKRITALKGAFFAILFVTTFLMYIVMISTMMLSPEEMKITREPVLYILSAVEIRLLSRLDLIFLSFWCMVVFATIISYSFSASMGISKLIRIKHKFAVMLAGTFVFIVSIIFYYMEVTLLEKWLKHFSLIFGVIIPTLLLFITIIFKREAASTYEEKEN</sequence>
<dbReference type="PANTHER" id="PTHR34975">
    <property type="entry name" value="SPORE GERMINATION PROTEIN A2"/>
    <property type="match status" value="1"/>
</dbReference>
<keyword evidence="6 8" id="KW-1133">Transmembrane helix</keyword>
<dbReference type="Pfam" id="PF03845">
    <property type="entry name" value="Spore_permease"/>
    <property type="match status" value="1"/>
</dbReference>
<evidence type="ECO:0000256" key="1">
    <source>
        <dbReference type="ARBA" id="ARBA00004141"/>
    </source>
</evidence>
<dbReference type="Proteomes" id="UP001597221">
    <property type="component" value="Unassembled WGS sequence"/>
</dbReference>
<dbReference type="EMBL" id="JBHUDE010000008">
    <property type="protein sequence ID" value="MFD1606503.1"/>
    <property type="molecule type" value="Genomic_DNA"/>
</dbReference>
<keyword evidence="3" id="KW-0813">Transport</keyword>
<keyword evidence="7 8" id="KW-0472">Membrane</keyword>
<comment type="similarity">
    <text evidence="2">Belongs to the amino acid-polyamine-organocation (APC) superfamily. Spore germination protein (SGP) (TC 2.A.3.9) family.</text>
</comment>
<feature type="transmembrane region" description="Helical" evidence="8">
    <location>
        <begin position="12"/>
        <end position="29"/>
    </location>
</feature>
<keyword evidence="10" id="KW-1185">Reference proteome</keyword>
<feature type="transmembrane region" description="Helical" evidence="8">
    <location>
        <begin position="142"/>
        <end position="163"/>
    </location>
</feature>
<comment type="caution">
    <text evidence="9">The sequence shown here is derived from an EMBL/GenBank/DDBJ whole genome shotgun (WGS) entry which is preliminary data.</text>
</comment>
<feature type="transmembrane region" description="Helical" evidence="8">
    <location>
        <begin position="306"/>
        <end position="325"/>
    </location>
</feature>
<dbReference type="NCBIfam" id="TIGR00912">
    <property type="entry name" value="2A0309"/>
    <property type="match status" value="1"/>
</dbReference>
<protein>
    <submittedName>
        <fullName evidence="9">GerAB/ArcD/ProY family transporter</fullName>
    </submittedName>
</protein>
<evidence type="ECO:0000256" key="2">
    <source>
        <dbReference type="ARBA" id="ARBA00007998"/>
    </source>
</evidence>
<gene>
    <name evidence="9" type="ORF">ACFSBH_02330</name>
</gene>
<evidence type="ECO:0000256" key="4">
    <source>
        <dbReference type="ARBA" id="ARBA00022544"/>
    </source>
</evidence>
<feature type="transmembrane region" description="Helical" evidence="8">
    <location>
        <begin position="271"/>
        <end position="294"/>
    </location>
</feature>
<dbReference type="InterPro" id="IPR004761">
    <property type="entry name" value="Spore_GerAB"/>
</dbReference>
<feature type="transmembrane region" description="Helical" evidence="8">
    <location>
        <begin position="41"/>
        <end position="61"/>
    </location>
</feature>
<evidence type="ECO:0000256" key="3">
    <source>
        <dbReference type="ARBA" id="ARBA00022448"/>
    </source>
</evidence>
<keyword evidence="5 8" id="KW-0812">Transmembrane</keyword>
<evidence type="ECO:0000313" key="10">
    <source>
        <dbReference type="Proteomes" id="UP001597221"/>
    </source>
</evidence>
<feature type="transmembrane region" description="Helical" evidence="8">
    <location>
        <begin position="337"/>
        <end position="356"/>
    </location>
</feature>
<reference evidence="10" key="1">
    <citation type="journal article" date="2019" name="Int. J. Syst. Evol. Microbiol.">
        <title>The Global Catalogue of Microorganisms (GCM) 10K type strain sequencing project: providing services to taxonomists for standard genome sequencing and annotation.</title>
        <authorList>
            <consortium name="The Broad Institute Genomics Platform"/>
            <consortium name="The Broad Institute Genome Sequencing Center for Infectious Disease"/>
            <person name="Wu L."/>
            <person name="Ma J."/>
        </authorList>
    </citation>
    <scope>NUCLEOTIDE SEQUENCE [LARGE SCALE GENOMIC DNA]</scope>
    <source>
        <strain evidence="10">CGMCC 1.12376</strain>
    </source>
</reference>
<comment type="subcellular location">
    <subcellularLocation>
        <location evidence="1">Membrane</location>
        <topology evidence="1">Multi-pass membrane protein</topology>
    </subcellularLocation>
</comment>
<proteinExistence type="inferred from homology"/>
<dbReference type="PANTHER" id="PTHR34975:SF2">
    <property type="entry name" value="SPORE GERMINATION PROTEIN A2"/>
    <property type="match status" value="1"/>
</dbReference>
<organism evidence="9 10">
    <name type="scientific">Oceanobacillus luteolus</name>
    <dbReference type="NCBI Taxonomy" id="1274358"/>
    <lineage>
        <taxon>Bacteria</taxon>
        <taxon>Bacillati</taxon>
        <taxon>Bacillota</taxon>
        <taxon>Bacilli</taxon>
        <taxon>Bacillales</taxon>
        <taxon>Bacillaceae</taxon>
        <taxon>Oceanobacillus</taxon>
    </lineage>
</organism>
<feature type="transmembrane region" description="Helical" evidence="8">
    <location>
        <begin position="82"/>
        <end position="105"/>
    </location>
</feature>
<evidence type="ECO:0000313" key="9">
    <source>
        <dbReference type="EMBL" id="MFD1606503.1"/>
    </source>
</evidence>
<evidence type="ECO:0000256" key="6">
    <source>
        <dbReference type="ARBA" id="ARBA00022989"/>
    </source>
</evidence>
<evidence type="ECO:0000256" key="5">
    <source>
        <dbReference type="ARBA" id="ARBA00022692"/>
    </source>
</evidence>
<evidence type="ECO:0000256" key="8">
    <source>
        <dbReference type="SAM" id="Phobius"/>
    </source>
</evidence>
<dbReference type="Gene3D" id="1.20.1740.10">
    <property type="entry name" value="Amino acid/polyamine transporter I"/>
    <property type="match status" value="1"/>
</dbReference>
<accession>A0ABW4HLN5</accession>
<name>A0ABW4HLN5_9BACI</name>
<feature type="transmembrane region" description="Helical" evidence="8">
    <location>
        <begin position="191"/>
        <end position="208"/>
    </location>
</feature>
<feature type="transmembrane region" description="Helical" evidence="8">
    <location>
        <begin position="220"/>
        <end position="242"/>
    </location>
</feature>
<keyword evidence="4" id="KW-0309">Germination</keyword>
<evidence type="ECO:0000256" key="7">
    <source>
        <dbReference type="ARBA" id="ARBA00023136"/>
    </source>
</evidence>
<dbReference type="RefSeq" id="WP_379595872.1">
    <property type="nucleotide sequence ID" value="NZ_JBHUDE010000008.1"/>
</dbReference>
<feature type="transmembrane region" description="Helical" evidence="8">
    <location>
        <begin position="117"/>
        <end position="135"/>
    </location>
</feature>